<dbReference type="GO" id="GO:0005576">
    <property type="term" value="C:extracellular region"/>
    <property type="evidence" value="ECO:0007669"/>
    <property type="project" value="InterPro"/>
</dbReference>
<feature type="compositionally biased region" description="Basic residues" evidence="3">
    <location>
        <begin position="348"/>
        <end position="357"/>
    </location>
</feature>
<dbReference type="EMBL" id="NWUJ01000013">
    <property type="protein sequence ID" value="PFH31778.1"/>
    <property type="molecule type" value="Genomic_DNA"/>
</dbReference>
<feature type="compositionally biased region" description="Basic and acidic residues" evidence="3">
    <location>
        <begin position="629"/>
        <end position="643"/>
    </location>
</feature>
<dbReference type="SMART" id="SM00473">
    <property type="entry name" value="PAN_AP"/>
    <property type="match status" value="7"/>
</dbReference>
<feature type="region of interest" description="Disordered" evidence="3">
    <location>
        <begin position="741"/>
        <end position="819"/>
    </location>
</feature>
<dbReference type="Gene3D" id="3.50.4.10">
    <property type="entry name" value="Hepatocyte Growth Factor"/>
    <property type="match status" value="10"/>
</dbReference>
<feature type="compositionally biased region" description="Polar residues" evidence="3">
    <location>
        <begin position="97"/>
        <end position="113"/>
    </location>
</feature>
<feature type="compositionally biased region" description="Basic and acidic residues" evidence="3">
    <location>
        <begin position="1077"/>
        <end position="1091"/>
    </location>
</feature>
<sequence>MMRLLLPFHIIACTLTSAGWYVAASPEGTDPEELPVLAPGSVPEAGSIYGDDGDSPVPSGGVVVDAEFHPPSKERRIDEDEAGELSDVNTHEARFGSVSSDPSVTGEESNFSLPTENAQELGAFHSEFTESNDLDRGALLPQRRETVGAAPISETPNLQHSGKGDTVSLLPEESLGAATSHDLSADDIDANHKVPATRFSETVTETSPAPLTTDESASRGAGNSSLFPEKFETTELVPEWLTEQHEDGPGSKASPPLEDILSSSAVHALPTVASDSGDGISASLLKENSGRDTDTLWHRDPPDDGSPTLISLTGAPPHVDPDDNHDKPHARLTKTEGRLPSADVLAPTHHHATHTHLQRNTDDTDGHLAGLPSEQLETLERANDLLSGAEERDLPLLHADHEHHIAAPHQPEVESREPSDEMMTTSHHHEPPRSHADLEPHTAASHQSELKSQEPGTDLLPPSHHHLPLQRSTDNVDGRLAGLPSEQLETLERANDLLSGAEERDLLRLHADHEHHIAASHQPEVESREPSDEMMTTSHHHEPPRSHADHEPHTAASHQSELKSQEPGTDLLPPSHHHLPLQGSTDKVDGHLGGLPSEQLETLERANNLLSGAEERDLLRLHADHEHHIAASHQPEVESREPSDEMMTTSHHHEPPRSHADHEPHTAASHQSELKSQEPGTDLLHPSHHHLPLQGSTDNVDGRLAGLPSEQLETLERANDLLSGAEERDLLRLHADHEHHIAASHQPEVESREPSDEMMTTSHHHEPPRSHADHEPHTAASHQSELKSQEPGTDLLPPSHHHLPLQGSTDNVDGRLGGLPSEQLETLERANDLLSGAEERDLLRLHADHEHHIAASHQPEVESREPSDEMMTTSHHHEPPRSHADHEPHTAASHQSELKSQEPGTDLLPPSHHHLPLQGSTDNVDGRLAGLPSEQLETLERANDLLSGAEERDLLRLHADHEHHIAASHQPEVETREPSAEMMTTSHHHEPPRSHADHEPHTAASHQSELKSQEPGTDLLHPSHHHLPLQGSTDNVDGRLAGLPSEQLETLERANDLLSGAEERDLLRLHADHEHHIAASHQPEVESREPSDEMMTTSHHHEPPRSHADHEPHTAASHQSELKSQEPGTDLLPPSHHHLPLQGSTDNVDGRLGGLPSEQLETLERANDLLSGAEERDLLRLHADHEHHIAASHQPEVESREPSDEMMTTSHHHEPPRSHADHEPHTAASHQSELKSQEPGTDLLPPSHHHLPLQGSTDNVDGRLAGLPSEQLETLERANDLLSGAEERDLLRLHADHEHHIAASHQPEVETREPSAEMMTTSHHHEPPRSHADHEPHTAASHQSELKSQEPGTDLLPPSHHHLPLQGSTDNVDGRLAGLPSEQLETLERANDLLSGAEERDLLRLHADHEHHIAASHQPEVESREPSDELLNRSLDHDDLVAMASMEGKGGGVRGSVRAKHLPGNAVKPDLRFEPPAAGPVAGEASTQHFINQEGHSPLSASDEAADYGVPCSHKGVRSNAPTLGEPLSPVSSVQCVQECGTLDKCTHFTYSLPSQTCFLKASKPVLHESDGNVTVLRSCDTSCFENGVSYEDAPDAAPPVDAATGIDCLSACIAEPKCKVFTFIESKGKCLLKGAEFSLHRRTGMEGSLSGPAEFCDQGGNLDTLEREDKETHCIRADIGSLSDDIAPKVRLPTIAACAEHCRTTLDCTHYTYNVETTFCYLKGGRLNLYARAGDRTGARTCDMHCVEAGVTYDEGEEAAAAMQTDTASDCQVICAAEFMCKAFYWTGEDRMCHLMKRNFANSKKTGVRGAVAGPHLFCDARITLAQVEERDKDYGCIRYGGVGSAAEPVAPEVKVFDAEECMVQCQARSDCTHFTFDTATNICALKGGAPQFRNYDGHVTGPRTCNSSCYVKEVSYIGGAAALAPVEAEFPTDCQAICASETACQVFTWDNSEKKCYFIGPGFSRFKKEGMKNAVSGPGVLCGAGGDLRELERLDKDCGCVSTGEFGSTADNMEDAKVADSVHSCMQRCQGMEKCTHFTFNVVSRLCYLKQDKMELIPHSGLRTGPRSCDSSCFWNGVAYGTQLLVQSPSQTRTPNDCQALCASDPLCKVFFWLASTEKCYLKGIGFSRSKRTDVDGAIAGPRDFCDFDTSLRELEEADASASVDCIQEERVLPNSPDYRPQLACIHSGDVGSKTPTIGSVQNAESVEECQNRCQQTKGCIHFTYNSHSESCHLKATRPQLYKHGGDLTGSRTCDTRCLKKGIDYRGAPEVAEAFFTTLASDCQVACAAEPKCKVFSFYLVTSMCRLRGSGFSRYRVEDAPYVISGPKEFCDEGGNLKELEEEDASPKNPSEHRSA</sequence>
<dbReference type="SUPFAM" id="SSF57414">
    <property type="entry name" value="Hairpin loop containing domain-like"/>
    <property type="match status" value="6"/>
</dbReference>
<name>A0A2A9LZF4_BESBE</name>
<dbReference type="Pfam" id="PF14295">
    <property type="entry name" value="PAN_4"/>
    <property type="match status" value="3"/>
</dbReference>
<feature type="region of interest" description="Disordered" evidence="3">
    <location>
        <begin position="406"/>
        <end position="487"/>
    </location>
</feature>
<evidence type="ECO:0000256" key="2">
    <source>
        <dbReference type="ARBA" id="ARBA00023157"/>
    </source>
</evidence>
<feature type="signal peptide" evidence="4">
    <location>
        <begin position="1"/>
        <end position="24"/>
    </location>
</feature>
<feature type="region of interest" description="Disordered" evidence="3">
    <location>
        <begin position="1189"/>
        <end position="1264"/>
    </location>
</feature>
<feature type="compositionally biased region" description="Basic and acidic residues" evidence="3">
    <location>
        <begin position="406"/>
        <end position="419"/>
    </location>
</feature>
<feature type="compositionally biased region" description="Basic and acidic residues" evidence="3">
    <location>
        <begin position="517"/>
        <end position="531"/>
    </location>
</feature>
<keyword evidence="1" id="KW-0677">Repeat</keyword>
<feature type="compositionally biased region" description="Basic and acidic residues" evidence="3">
    <location>
        <begin position="651"/>
        <end position="665"/>
    </location>
</feature>
<keyword evidence="7" id="KW-1185">Reference proteome</keyword>
<feature type="domain" description="Apple" evidence="5">
    <location>
        <begin position="2002"/>
        <end position="2071"/>
    </location>
</feature>
<evidence type="ECO:0000256" key="3">
    <source>
        <dbReference type="SAM" id="MobiDB-lite"/>
    </source>
</evidence>
<feature type="compositionally biased region" description="Basic and acidic residues" evidence="3">
    <location>
        <begin position="987"/>
        <end position="1001"/>
    </location>
</feature>
<feature type="region of interest" description="Disordered" evidence="3">
    <location>
        <begin position="1077"/>
        <end position="1155"/>
    </location>
</feature>
<feature type="domain" description="Apple" evidence="5">
    <location>
        <begin position="1911"/>
        <end position="1984"/>
    </location>
</feature>
<gene>
    <name evidence="6" type="ORF">BESB_022700</name>
</gene>
<evidence type="ECO:0000313" key="6">
    <source>
        <dbReference type="EMBL" id="PFH31778.1"/>
    </source>
</evidence>
<dbReference type="KEGG" id="bbes:BESB_022700"/>
<dbReference type="Pfam" id="PF00024">
    <property type="entry name" value="PAN_1"/>
    <property type="match status" value="7"/>
</dbReference>
<feature type="compositionally biased region" description="Basic and acidic residues" evidence="3">
    <location>
        <begin position="741"/>
        <end position="755"/>
    </location>
</feature>
<feature type="compositionally biased region" description="Basic and acidic residues" evidence="3">
    <location>
        <begin position="875"/>
        <end position="889"/>
    </location>
</feature>
<dbReference type="InterPro" id="IPR000177">
    <property type="entry name" value="Apple"/>
</dbReference>
<dbReference type="CDD" id="cd01100">
    <property type="entry name" value="APPLE_Factor_XI_like"/>
    <property type="match status" value="10"/>
</dbReference>
<feature type="region of interest" description="Disordered" evidence="3">
    <location>
        <begin position="72"/>
        <end position="113"/>
    </location>
</feature>
<evidence type="ECO:0000259" key="5">
    <source>
        <dbReference type="PROSITE" id="PS50948"/>
    </source>
</evidence>
<feature type="region of interest" description="Disordered" evidence="3">
    <location>
        <begin position="137"/>
        <end position="233"/>
    </location>
</feature>
<feature type="compositionally biased region" description="Basic and acidic residues" evidence="3">
    <location>
        <begin position="288"/>
        <end position="302"/>
    </location>
</feature>
<dbReference type="Proteomes" id="UP000224006">
    <property type="component" value="Chromosome XII"/>
</dbReference>
<feature type="region of interest" description="Disordered" evidence="3">
    <location>
        <begin position="853"/>
        <end position="928"/>
    </location>
</feature>
<evidence type="ECO:0000256" key="1">
    <source>
        <dbReference type="ARBA" id="ARBA00022737"/>
    </source>
</evidence>
<keyword evidence="2" id="KW-1015">Disulfide bond</keyword>
<feature type="compositionally biased region" description="Basic and acidic residues" evidence="3">
    <location>
        <begin position="1211"/>
        <end position="1225"/>
    </location>
</feature>
<feature type="compositionally biased region" description="Basic and acidic residues" evidence="3">
    <location>
        <begin position="853"/>
        <end position="867"/>
    </location>
</feature>
<evidence type="ECO:0000313" key="7">
    <source>
        <dbReference type="Proteomes" id="UP000224006"/>
    </source>
</evidence>
<dbReference type="GO" id="GO:0006508">
    <property type="term" value="P:proteolysis"/>
    <property type="evidence" value="ECO:0007669"/>
    <property type="project" value="InterPro"/>
</dbReference>
<feature type="compositionally biased region" description="Basic and acidic residues" evidence="3">
    <location>
        <begin position="427"/>
        <end position="440"/>
    </location>
</feature>
<feature type="compositionally biased region" description="Basic and acidic residues" evidence="3">
    <location>
        <begin position="1099"/>
        <end position="1113"/>
    </location>
</feature>
<feature type="region of interest" description="Disordered" evidence="3">
    <location>
        <begin position="272"/>
        <end position="370"/>
    </location>
</feature>
<feature type="region of interest" description="Disordered" evidence="3">
    <location>
        <begin position="965"/>
        <end position="1040"/>
    </location>
</feature>
<feature type="domain" description="Apple" evidence="5">
    <location>
        <begin position="1675"/>
        <end position="1747"/>
    </location>
</feature>
<feature type="domain" description="Apple" evidence="5">
    <location>
        <begin position="1580"/>
        <end position="1657"/>
    </location>
</feature>
<feature type="compositionally biased region" description="Basic and acidic residues" evidence="3">
    <location>
        <begin position="1301"/>
        <end position="1315"/>
    </location>
</feature>
<reference evidence="6 7" key="1">
    <citation type="submission" date="2017-09" db="EMBL/GenBank/DDBJ databases">
        <title>Genome sequencing of Besnoitia besnoiti strain Bb-Ger1.</title>
        <authorList>
            <person name="Schares G."/>
            <person name="Venepally P."/>
            <person name="Lorenzi H.A."/>
        </authorList>
    </citation>
    <scope>NUCLEOTIDE SEQUENCE [LARGE SCALE GENOMIC DNA]</scope>
    <source>
        <strain evidence="6 7">Bb-Ger1</strain>
    </source>
</reference>
<dbReference type="OrthoDB" id="329164at2759"/>
<dbReference type="RefSeq" id="XP_029215787.1">
    <property type="nucleotide sequence ID" value="XM_029360972.1"/>
</dbReference>
<evidence type="ECO:0000256" key="4">
    <source>
        <dbReference type="SAM" id="SignalP"/>
    </source>
</evidence>
<accession>A0A2A9LZF4</accession>
<feature type="chain" id="PRO_5012721680" description="Apple domain-containing protein" evidence="4">
    <location>
        <begin position="25"/>
        <end position="2358"/>
    </location>
</feature>
<feature type="compositionally biased region" description="Basic and acidic residues" evidence="3">
    <location>
        <begin position="965"/>
        <end position="979"/>
    </location>
</feature>
<dbReference type="SMART" id="SM00223">
    <property type="entry name" value="APPLE"/>
    <property type="match status" value="10"/>
</dbReference>
<feature type="compositionally biased region" description="Polar residues" evidence="3">
    <location>
        <begin position="199"/>
        <end position="226"/>
    </location>
</feature>
<feature type="region of interest" description="Disordered" evidence="3">
    <location>
        <begin position="629"/>
        <end position="704"/>
    </location>
</feature>
<feature type="domain" description="Apple" evidence="5">
    <location>
        <begin position="1838"/>
        <end position="1907"/>
    </location>
</feature>
<feature type="compositionally biased region" description="Basic and acidic residues" evidence="3">
    <location>
        <begin position="539"/>
        <end position="553"/>
    </location>
</feature>
<organism evidence="6 7">
    <name type="scientific">Besnoitia besnoiti</name>
    <name type="common">Apicomplexan protozoan</name>
    <dbReference type="NCBI Taxonomy" id="94643"/>
    <lineage>
        <taxon>Eukaryota</taxon>
        <taxon>Sar</taxon>
        <taxon>Alveolata</taxon>
        <taxon>Apicomplexa</taxon>
        <taxon>Conoidasida</taxon>
        <taxon>Coccidia</taxon>
        <taxon>Eucoccidiorida</taxon>
        <taxon>Eimeriorina</taxon>
        <taxon>Sarcocystidae</taxon>
        <taxon>Besnoitia</taxon>
    </lineage>
</organism>
<dbReference type="InterPro" id="IPR003609">
    <property type="entry name" value="Pan_app"/>
</dbReference>
<feature type="compositionally biased region" description="Basic and acidic residues" evidence="3">
    <location>
        <begin position="1323"/>
        <end position="1337"/>
    </location>
</feature>
<feature type="region of interest" description="Disordered" evidence="3">
    <location>
        <begin position="517"/>
        <end position="595"/>
    </location>
</feature>
<feature type="region of interest" description="Disordered" evidence="3">
    <location>
        <begin position="1301"/>
        <end position="1376"/>
    </location>
</feature>
<feature type="compositionally biased region" description="Basic and acidic residues" evidence="3">
    <location>
        <begin position="319"/>
        <end position="337"/>
    </location>
</feature>
<feature type="domain" description="Apple" evidence="5">
    <location>
        <begin position="2187"/>
        <end position="2256"/>
    </location>
</feature>
<dbReference type="GeneID" id="40307330"/>
<keyword evidence="4" id="KW-0732">Signal</keyword>
<feature type="compositionally biased region" description="Basic and acidic residues" evidence="3">
    <location>
        <begin position="763"/>
        <end position="777"/>
    </location>
</feature>
<dbReference type="PROSITE" id="PS50948">
    <property type="entry name" value="PAN"/>
    <property type="match status" value="6"/>
</dbReference>
<protein>
    <recommendedName>
        <fullName evidence="5">Apple domain-containing protein</fullName>
    </recommendedName>
</protein>
<comment type="caution">
    <text evidence="6">The sequence shown here is derived from an EMBL/GenBank/DDBJ whole genome shotgun (WGS) entry which is preliminary data.</text>
</comment>
<feature type="compositionally biased region" description="Basic and acidic residues" evidence="3">
    <location>
        <begin position="1189"/>
        <end position="1203"/>
    </location>
</feature>
<proteinExistence type="predicted"/>
<dbReference type="VEuPathDB" id="ToxoDB:BESB_022700"/>